<gene>
    <name evidence="1" type="ORF">HAX54_035335</name>
</gene>
<organism evidence="1 2">
    <name type="scientific">Datura stramonium</name>
    <name type="common">Jimsonweed</name>
    <name type="synonym">Common thornapple</name>
    <dbReference type="NCBI Taxonomy" id="4076"/>
    <lineage>
        <taxon>Eukaryota</taxon>
        <taxon>Viridiplantae</taxon>
        <taxon>Streptophyta</taxon>
        <taxon>Embryophyta</taxon>
        <taxon>Tracheophyta</taxon>
        <taxon>Spermatophyta</taxon>
        <taxon>Magnoliopsida</taxon>
        <taxon>eudicotyledons</taxon>
        <taxon>Gunneridae</taxon>
        <taxon>Pentapetalae</taxon>
        <taxon>asterids</taxon>
        <taxon>lamiids</taxon>
        <taxon>Solanales</taxon>
        <taxon>Solanaceae</taxon>
        <taxon>Solanoideae</taxon>
        <taxon>Datureae</taxon>
        <taxon>Datura</taxon>
    </lineage>
</organism>
<evidence type="ECO:0000313" key="2">
    <source>
        <dbReference type="Proteomes" id="UP000823775"/>
    </source>
</evidence>
<proteinExistence type="predicted"/>
<evidence type="ECO:0000313" key="1">
    <source>
        <dbReference type="EMBL" id="MCD9645928.1"/>
    </source>
</evidence>
<comment type="caution">
    <text evidence="1">The sequence shown here is derived from an EMBL/GenBank/DDBJ whole genome shotgun (WGS) entry which is preliminary data.</text>
</comment>
<reference evidence="1 2" key="1">
    <citation type="journal article" date="2021" name="BMC Genomics">
        <title>Datura genome reveals duplications of psychoactive alkaloid biosynthetic genes and high mutation rate following tissue culture.</title>
        <authorList>
            <person name="Rajewski A."/>
            <person name="Carter-House D."/>
            <person name="Stajich J."/>
            <person name="Litt A."/>
        </authorList>
    </citation>
    <scope>NUCLEOTIDE SEQUENCE [LARGE SCALE GENOMIC DNA]</scope>
    <source>
        <strain evidence="1">AR-01</strain>
    </source>
</reference>
<dbReference type="EMBL" id="JACEIK010004609">
    <property type="protein sequence ID" value="MCD9645928.1"/>
    <property type="molecule type" value="Genomic_DNA"/>
</dbReference>
<protein>
    <submittedName>
        <fullName evidence="1">Uncharacterized protein</fullName>
    </submittedName>
</protein>
<keyword evidence="2" id="KW-1185">Reference proteome</keyword>
<sequence>KRVTEEPTTYRCGMAPTVRLTTLRFVTDRHVWRHTQVPPLPSNGGLDNPLRE</sequence>
<accession>A0ABS8VF61</accession>
<name>A0ABS8VF61_DATST</name>
<dbReference type="Proteomes" id="UP000823775">
    <property type="component" value="Unassembled WGS sequence"/>
</dbReference>
<feature type="non-terminal residue" evidence="1">
    <location>
        <position position="1"/>
    </location>
</feature>